<proteinExistence type="predicted"/>
<evidence type="ECO:0000313" key="1">
    <source>
        <dbReference type="EMBL" id="MPM85446.1"/>
    </source>
</evidence>
<comment type="caution">
    <text evidence="1">The sequence shown here is derived from an EMBL/GenBank/DDBJ whole genome shotgun (WGS) entry which is preliminary data.</text>
</comment>
<protein>
    <submittedName>
        <fullName evidence="1">Uncharacterized protein</fullName>
    </submittedName>
</protein>
<sequence>MKNLPIDMELLSELISEDTRGEGECYLDTNSGELSYIPLNVLEALEDNSKLINLEDWEKDLINEAINILSPNKQQYLHIPIVEEDFTISVMKEYTFSLTDNMLRDKLLNSLKDANYSHKFNSILLRESDIDNFYDFKDYRYYEYLQRWLLKNGIKNIE</sequence>
<reference evidence="1" key="1">
    <citation type="submission" date="2019-08" db="EMBL/GenBank/DDBJ databases">
        <authorList>
            <person name="Kucharzyk K."/>
            <person name="Murdoch R.W."/>
            <person name="Higgins S."/>
            <person name="Loffler F."/>
        </authorList>
    </citation>
    <scope>NUCLEOTIDE SEQUENCE</scope>
</reference>
<name>A0A645D7V5_9ZZZZ</name>
<dbReference type="AlphaFoldDB" id="A0A645D7V5"/>
<dbReference type="EMBL" id="VSSQ01033751">
    <property type="protein sequence ID" value="MPM85446.1"/>
    <property type="molecule type" value="Genomic_DNA"/>
</dbReference>
<accession>A0A645D7V5</accession>
<organism evidence="1">
    <name type="scientific">bioreactor metagenome</name>
    <dbReference type="NCBI Taxonomy" id="1076179"/>
    <lineage>
        <taxon>unclassified sequences</taxon>
        <taxon>metagenomes</taxon>
        <taxon>ecological metagenomes</taxon>
    </lineage>
</organism>
<gene>
    <name evidence="1" type="ORF">SDC9_132527</name>
</gene>